<feature type="active site" description="Nucleophile" evidence="1">
    <location>
        <position position="185"/>
    </location>
</feature>
<dbReference type="PANTHER" id="PTHR40111">
    <property type="entry name" value="CEPHALOSPORIN-C DEACETYLASE"/>
    <property type="match status" value="1"/>
</dbReference>
<reference evidence="5 6" key="1">
    <citation type="submission" date="2016-10" db="EMBL/GenBank/DDBJ databases">
        <authorList>
            <person name="de Groot N.N."/>
        </authorList>
    </citation>
    <scope>NUCLEOTIDE SEQUENCE [LARGE SCALE GENOMIC DNA]</scope>
    <source>
        <strain evidence="5 6">DSM 21799</strain>
    </source>
</reference>
<dbReference type="InterPro" id="IPR029058">
    <property type="entry name" value="AB_hydrolase_fold"/>
</dbReference>
<dbReference type="GO" id="GO:0005976">
    <property type="term" value="P:polysaccharide metabolic process"/>
    <property type="evidence" value="ECO:0007669"/>
    <property type="project" value="TreeGrafter"/>
</dbReference>
<gene>
    <name evidence="5" type="ORF">SAMN04489806_2003</name>
</gene>
<feature type="active site" description="Charge relay system" evidence="1">
    <location>
        <position position="271"/>
    </location>
</feature>
<dbReference type="OrthoDB" id="9770528at2"/>
<evidence type="ECO:0000313" key="5">
    <source>
        <dbReference type="EMBL" id="SEB87324.1"/>
    </source>
</evidence>
<dbReference type="Gene3D" id="3.40.50.1820">
    <property type="entry name" value="alpha/beta hydrolase"/>
    <property type="match status" value="1"/>
</dbReference>
<dbReference type="InterPro" id="IPR039069">
    <property type="entry name" value="CE7"/>
</dbReference>
<evidence type="ECO:0000256" key="2">
    <source>
        <dbReference type="PIRSR" id="PIRSR639069-2"/>
    </source>
</evidence>
<keyword evidence="6" id="KW-1185">Reference proteome</keyword>
<feature type="compositionally biased region" description="Low complexity" evidence="3">
    <location>
        <begin position="125"/>
        <end position="136"/>
    </location>
</feature>
<evidence type="ECO:0000256" key="1">
    <source>
        <dbReference type="PIRSR" id="PIRSR639069-1"/>
    </source>
</evidence>
<dbReference type="Pfam" id="PF05448">
    <property type="entry name" value="AXE1"/>
    <property type="match status" value="1"/>
</dbReference>
<evidence type="ECO:0000313" key="6">
    <source>
        <dbReference type="Proteomes" id="UP000199183"/>
    </source>
</evidence>
<feature type="region of interest" description="Disordered" evidence="3">
    <location>
        <begin position="120"/>
        <end position="140"/>
    </location>
</feature>
<protein>
    <submittedName>
        <fullName evidence="5">Cephalosporin-C deacetylase</fullName>
    </submittedName>
</protein>
<dbReference type="GO" id="GO:0052689">
    <property type="term" value="F:carboxylic ester hydrolase activity"/>
    <property type="evidence" value="ECO:0007669"/>
    <property type="project" value="TreeGrafter"/>
</dbReference>
<sequence>MFVDMPEADLPEYSSSQVEPADFDAFWTQTLQEAREAASAPVLTPVDTGLATIDTYDVTFSGYAGQPVKAWLRVPRGAAGPLPAVVEYVGYGGGRGHELDNLLWASAGFAHLLMDTRGQGSGWATGDTPDPDGTGPQYPGVMTRGIDSRESYYYRRVFADAVRAFETARELELVDAARVAVTGGSQGGGIAIAVAGLVPEVAAAAPYVPFLCDFPRATVITDGFPYKEIGNYLAVHREKVERAHAVLAYFDGVNFARRASAPTLFSASLMDDTCPPSTIYGAFNEWRGEKRVNLWRYNGHEGGGILDRQNALRFFRERLG</sequence>
<proteinExistence type="predicted"/>
<accession>A0A1H4MX54</accession>
<dbReference type="AlphaFoldDB" id="A0A1H4MX54"/>
<dbReference type="InterPro" id="IPR008391">
    <property type="entry name" value="AXE1_dom"/>
</dbReference>
<dbReference type="EMBL" id="FNRY01000001">
    <property type="protein sequence ID" value="SEB87324.1"/>
    <property type="molecule type" value="Genomic_DNA"/>
</dbReference>
<dbReference type="PANTHER" id="PTHR40111:SF1">
    <property type="entry name" value="CEPHALOSPORIN-C DEACETYLASE"/>
    <property type="match status" value="1"/>
</dbReference>
<evidence type="ECO:0000259" key="4">
    <source>
        <dbReference type="Pfam" id="PF05448"/>
    </source>
</evidence>
<feature type="active site" description="Charge relay system" evidence="1">
    <location>
        <position position="300"/>
    </location>
</feature>
<name>A0A1H4MX54_9MICO</name>
<dbReference type="STRING" id="640635.SAMN04489806_2003"/>
<evidence type="ECO:0000256" key="3">
    <source>
        <dbReference type="SAM" id="MobiDB-lite"/>
    </source>
</evidence>
<dbReference type="RefSeq" id="WP_091183396.1">
    <property type="nucleotide sequence ID" value="NZ_FNRY01000001.1"/>
</dbReference>
<dbReference type="Proteomes" id="UP000199183">
    <property type="component" value="Unassembled WGS sequence"/>
</dbReference>
<dbReference type="SUPFAM" id="SSF53474">
    <property type="entry name" value="alpha/beta-Hydrolases"/>
    <property type="match status" value="1"/>
</dbReference>
<organism evidence="5 6">
    <name type="scientific">Paramicrobacterium humi</name>
    <dbReference type="NCBI Taxonomy" id="640635"/>
    <lineage>
        <taxon>Bacteria</taxon>
        <taxon>Bacillati</taxon>
        <taxon>Actinomycetota</taxon>
        <taxon>Actinomycetes</taxon>
        <taxon>Micrococcales</taxon>
        <taxon>Microbacteriaceae</taxon>
        <taxon>Paramicrobacterium</taxon>
    </lineage>
</organism>
<feature type="domain" description="Acetyl xylan esterase" evidence="4">
    <location>
        <begin position="2"/>
        <end position="315"/>
    </location>
</feature>
<feature type="binding site" evidence="2">
    <location>
        <position position="91"/>
    </location>
    <ligand>
        <name>substrate</name>
    </ligand>
</feature>